<dbReference type="CDD" id="cd12885">
    <property type="entry name" value="SPRY_RanBP_like"/>
    <property type="match status" value="1"/>
</dbReference>
<sequence>MKLSARADREAWWTLKVERIEEANNAGNVHKLFHSILSSEASCLRNYQGSEWFPVSSKGERWDNWAQYFEQQFIWPLASCNSDCQPSIGRQRLESLQNPNVQVVAGANLVDLEYADDFFTFEDKGEGQALLNRMTDVIPSFGMRPVSPKCVVVVQNIQSLNTPFTVQREALETGEFHGTNRSSNSENAAPIVLRADNAIPVCCSVYYFEVSVNVKNRSGKIENVEIHLRWSVGSNWVLESDGFDQFEEQKTKTINIRLTMEKSRAGLKDIINDVDTSFNNTGQPDLSRFLITDGMEASSCGYHSNNGSIFHAGKELPTSGPTFGETDVIGCGVNFVTNSVFFTKNGVFMGPISIGRKLPYPVYPCVAIACSKCHVSANFGQQKFSFDIGQYIARERAVVISAAVDRKCNDQLAHVTMRKLVAAYLLHNGYLDSASALGGWVSQTTIPEPPRRPSDLFLTNGDRKSTPVTGKPTEQKPADVSPLSPASSIQTPALESSRSLSSPVTTPFQFNCSTPNTKEEDLLQWPEPTELLLRRRHLRDTIRRGDYLSALEQLETHFKALMEQDPSIGFVLRCHHFINLMCNQADSSCASGKNPDSASVPTQQSYSPVHRHNSQPALNITDASSRIGAQKRPKPSSSLESSPEPIVNGFNGCEQQPSRQSRLLPTPRVVQSQHHQHEHSPSSCQAPIRLRLDAPAHLERRASLNDTTPLPVYPLHHQCYPDEPLRNCSVTTPPTTVDRRRHSTHVINRVVPGSHRISEGHKHTTRVLGGVCLPVCGPPELERGLDSIGAAVGLLDLTGTEQRLGNGRPKCINIIRRGKSRDSSVVSPSADPPAPTNESENGTRHPVGNSYHCSREPSMSNGTNIRVSTFTNGAVSTPSPTEPSPAFSHSATPNKSQELNSEIEDQKDKPDSNKTNGSSNDNSSCLVLSSCWSTKDVIYLVEYGRMLRATALELQCRNAITDSQLQLLSVSLLSDVVSKYQLFTSIPVGVWMRSIKGNANTSRSKTNVEQLQVAKYSIHLNQPACPVLDTALAFLETSLMGSDGGASGQTGDSGIGVSGSEGTRTSLQPVDRLSSPRHPQRTPIGNNSFPARRSSDPSDVLNQQRTSTVAYTANFRRTSPVRTLVISRTTRQNPSSADSQSLGTADTAEDPSVRITRLTGDTHSSVISTSIYIPPSALVSLGSRSQPQLNNRASAITTSPSTTSSGLLRPTSLTGSANPHSRGPPSSLFPSTTASPQSASLITTTSNTHATWSSTRTQSRHTASSAASRSTVAVSCVLEAQAPTGSELAGFFHPLLFID</sequence>
<name>A0A075A142_OPIVI</name>
<feature type="compositionally biased region" description="Polar residues" evidence="1">
    <location>
        <begin position="1228"/>
        <end position="1252"/>
    </location>
</feature>
<feature type="compositionally biased region" description="Low complexity" evidence="1">
    <location>
        <begin position="1197"/>
        <end position="1216"/>
    </location>
</feature>
<dbReference type="Proteomes" id="UP000054324">
    <property type="component" value="Unassembled WGS sequence"/>
</dbReference>
<evidence type="ECO:0000256" key="1">
    <source>
        <dbReference type="SAM" id="MobiDB-lite"/>
    </source>
</evidence>
<feature type="region of interest" description="Disordered" evidence="1">
    <location>
        <begin position="1043"/>
        <end position="1153"/>
    </location>
</feature>
<keyword evidence="5" id="KW-1185">Reference proteome</keyword>
<evidence type="ECO:0000313" key="4">
    <source>
        <dbReference type="EMBL" id="KER33081.1"/>
    </source>
</evidence>
<evidence type="ECO:0000313" key="5">
    <source>
        <dbReference type="Proteomes" id="UP000054324"/>
    </source>
</evidence>
<feature type="compositionally biased region" description="Low complexity" evidence="1">
    <location>
        <begin position="635"/>
        <end position="645"/>
    </location>
</feature>
<feature type="domain" description="B30.2/SPRY" evidence="2">
    <location>
        <begin position="161"/>
        <end position="384"/>
    </location>
</feature>
<feature type="region of interest" description="Disordered" evidence="1">
    <location>
        <begin position="816"/>
        <end position="922"/>
    </location>
</feature>
<feature type="region of interest" description="Disordered" evidence="1">
    <location>
        <begin position="445"/>
        <end position="506"/>
    </location>
</feature>
<feature type="compositionally biased region" description="Low complexity" evidence="1">
    <location>
        <begin position="1253"/>
        <end position="1266"/>
    </location>
</feature>
<feature type="compositionally biased region" description="Polar residues" evidence="1">
    <location>
        <begin position="588"/>
        <end position="607"/>
    </location>
</feature>
<feature type="compositionally biased region" description="Polar residues" evidence="1">
    <location>
        <begin position="653"/>
        <end position="663"/>
    </location>
</feature>
<dbReference type="PANTHER" id="PTHR12864">
    <property type="entry name" value="RAN BINDING PROTEIN 9-RELATED"/>
    <property type="match status" value="1"/>
</dbReference>
<feature type="compositionally biased region" description="Polar residues" evidence="1">
    <location>
        <begin position="887"/>
        <end position="900"/>
    </location>
</feature>
<dbReference type="InterPro" id="IPR001870">
    <property type="entry name" value="B30.2/SPRY"/>
</dbReference>
<dbReference type="EMBL" id="KL596628">
    <property type="protein sequence ID" value="KER33081.1"/>
    <property type="molecule type" value="Genomic_DNA"/>
</dbReference>
<dbReference type="Pfam" id="PF00622">
    <property type="entry name" value="SPRY"/>
    <property type="match status" value="1"/>
</dbReference>
<dbReference type="Gene3D" id="2.60.120.920">
    <property type="match status" value="1"/>
</dbReference>
<dbReference type="InterPro" id="IPR044736">
    <property type="entry name" value="Gid1/RanBPM/SPLA_SPRY"/>
</dbReference>
<reference evidence="4 5" key="1">
    <citation type="submission" date="2013-11" db="EMBL/GenBank/DDBJ databases">
        <title>Opisthorchis viverrini - life in the bile duct.</title>
        <authorList>
            <person name="Young N.D."/>
            <person name="Nagarajan N."/>
            <person name="Lin S.J."/>
            <person name="Korhonen P.K."/>
            <person name="Jex A.R."/>
            <person name="Hall R.S."/>
            <person name="Safavi-Hemami H."/>
            <person name="Kaewkong W."/>
            <person name="Bertrand D."/>
            <person name="Gao S."/>
            <person name="Seet Q."/>
            <person name="Wongkham S."/>
            <person name="Teh B.T."/>
            <person name="Wongkham C."/>
            <person name="Intapan P.M."/>
            <person name="Maleewong W."/>
            <person name="Yang X."/>
            <person name="Hu M."/>
            <person name="Wang Z."/>
            <person name="Hofmann A."/>
            <person name="Sternberg P.W."/>
            <person name="Tan P."/>
            <person name="Wang J."/>
            <person name="Gasser R.B."/>
        </authorList>
    </citation>
    <scope>NUCLEOTIDE SEQUENCE [LARGE SCALE GENOMIC DNA]</scope>
</reference>
<dbReference type="PROSITE" id="PS50188">
    <property type="entry name" value="B302_SPRY"/>
    <property type="match status" value="1"/>
</dbReference>
<dbReference type="RefSeq" id="XP_009163159.1">
    <property type="nucleotide sequence ID" value="XM_009164895.1"/>
</dbReference>
<dbReference type="SUPFAM" id="SSF49899">
    <property type="entry name" value="Concanavalin A-like lectins/glucanases"/>
    <property type="match status" value="1"/>
</dbReference>
<dbReference type="OrthoDB" id="25503at2759"/>
<dbReference type="InterPro" id="IPR013320">
    <property type="entry name" value="ConA-like_dom_sf"/>
</dbReference>
<dbReference type="InterPro" id="IPR003877">
    <property type="entry name" value="SPRY_dom"/>
</dbReference>
<dbReference type="CTD" id="20315168"/>
<dbReference type="InterPro" id="IPR006595">
    <property type="entry name" value="CTLH_C"/>
</dbReference>
<feature type="compositionally biased region" description="Polar residues" evidence="1">
    <location>
        <begin position="614"/>
        <end position="624"/>
    </location>
</feature>
<feature type="compositionally biased region" description="Polar residues" evidence="1">
    <location>
        <begin position="1100"/>
        <end position="1144"/>
    </location>
</feature>
<dbReference type="KEGG" id="ovi:T265_00980"/>
<organism evidence="4 5">
    <name type="scientific">Opisthorchis viverrini</name>
    <name type="common">Southeast Asian liver fluke</name>
    <dbReference type="NCBI Taxonomy" id="6198"/>
    <lineage>
        <taxon>Eukaryota</taxon>
        <taxon>Metazoa</taxon>
        <taxon>Spiralia</taxon>
        <taxon>Lophotrochozoa</taxon>
        <taxon>Platyhelminthes</taxon>
        <taxon>Trematoda</taxon>
        <taxon>Digenea</taxon>
        <taxon>Opisthorchiida</taxon>
        <taxon>Opisthorchiata</taxon>
        <taxon>Opisthorchiidae</taxon>
        <taxon>Opisthorchis</taxon>
    </lineage>
</organism>
<evidence type="ECO:0000259" key="3">
    <source>
        <dbReference type="PROSITE" id="PS50897"/>
    </source>
</evidence>
<dbReference type="InterPro" id="IPR043136">
    <property type="entry name" value="B30.2/SPRY_sf"/>
</dbReference>
<feature type="region of interest" description="Disordered" evidence="1">
    <location>
        <begin position="588"/>
        <end position="685"/>
    </location>
</feature>
<dbReference type="InterPro" id="IPR050618">
    <property type="entry name" value="Ubq-SigPath_Reg"/>
</dbReference>
<proteinExistence type="predicted"/>
<protein>
    <recommendedName>
        <fullName evidence="6">SPRY domain protein</fullName>
    </recommendedName>
</protein>
<feature type="compositionally biased region" description="Polar residues" evidence="1">
    <location>
        <begin position="484"/>
        <end position="506"/>
    </location>
</feature>
<evidence type="ECO:0008006" key="6">
    <source>
        <dbReference type="Google" id="ProtNLM"/>
    </source>
</evidence>
<accession>A0A075A142</accession>
<feature type="compositionally biased region" description="Polar residues" evidence="1">
    <location>
        <begin position="913"/>
        <end position="922"/>
    </location>
</feature>
<feature type="region of interest" description="Disordered" evidence="1">
    <location>
        <begin position="1193"/>
        <end position="1266"/>
    </location>
</feature>
<dbReference type="GeneID" id="20315168"/>
<feature type="compositionally biased region" description="Gly residues" evidence="1">
    <location>
        <begin position="1043"/>
        <end position="1059"/>
    </location>
</feature>
<evidence type="ECO:0000259" key="2">
    <source>
        <dbReference type="PROSITE" id="PS50188"/>
    </source>
</evidence>
<gene>
    <name evidence="4" type="ORF">T265_00980</name>
</gene>
<dbReference type="PROSITE" id="PS50897">
    <property type="entry name" value="CTLH"/>
    <property type="match status" value="1"/>
</dbReference>
<dbReference type="STRING" id="6198.A0A075A142"/>
<dbReference type="SMART" id="SM00449">
    <property type="entry name" value="SPRY"/>
    <property type="match status" value="1"/>
</dbReference>
<feature type="domain" description="CTLH" evidence="3">
    <location>
        <begin position="532"/>
        <end position="588"/>
    </location>
</feature>
<feature type="compositionally biased region" description="Polar residues" evidence="1">
    <location>
        <begin position="857"/>
        <end position="879"/>
    </location>
</feature>